<dbReference type="AlphaFoldDB" id="A0A0P1I0M9"/>
<dbReference type="EMBL" id="CYUD01000001">
    <property type="protein sequence ID" value="CUJ83260.1"/>
    <property type="molecule type" value="Genomic_DNA"/>
</dbReference>
<sequence>MPVKVDLSTDDMHEQVVDVVDEREICLLFFNVAILTVGPFDAKDRCLDFEIARNGINVSGLLILTYNSGSWPIMLSRISRVEGSPRRPWIRNCTPTRPPPRKSLFQDEVWTKPGEFECKIYHSGKRF</sequence>
<evidence type="ECO:0000313" key="1">
    <source>
        <dbReference type="EMBL" id="CUJ83260.1"/>
    </source>
</evidence>
<keyword evidence="2" id="KW-1185">Reference proteome</keyword>
<dbReference type="Proteomes" id="UP000051260">
    <property type="component" value="Unassembled WGS sequence"/>
</dbReference>
<evidence type="ECO:0000313" key="2">
    <source>
        <dbReference type="Proteomes" id="UP000051260"/>
    </source>
</evidence>
<name>A0A0P1I0M9_9RHOB</name>
<accession>A0A0P1I0M9</accession>
<protein>
    <submittedName>
        <fullName evidence="1">Uncharacterized protein</fullName>
    </submittedName>
</protein>
<proteinExistence type="predicted"/>
<organism evidence="1 2">
    <name type="scientific">Ruegeria denitrificans</name>
    <dbReference type="NCBI Taxonomy" id="1715692"/>
    <lineage>
        <taxon>Bacteria</taxon>
        <taxon>Pseudomonadati</taxon>
        <taxon>Pseudomonadota</taxon>
        <taxon>Alphaproteobacteria</taxon>
        <taxon>Rhodobacterales</taxon>
        <taxon>Roseobacteraceae</taxon>
        <taxon>Ruegeria</taxon>
    </lineage>
</organism>
<reference evidence="2" key="1">
    <citation type="submission" date="2015-09" db="EMBL/GenBank/DDBJ databases">
        <authorList>
            <person name="Rodrigo-Torres L."/>
            <person name="Arahal D.R."/>
        </authorList>
    </citation>
    <scope>NUCLEOTIDE SEQUENCE [LARGE SCALE GENOMIC DNA]</scope>
    <source>
        <strain evidence="2">CECT 5091</strain>
    </source>
</reference>
<gene>
    <name evidence="1" type="ORF">RUE5091_00087</name>
</gene>
<dbReference type="STRING" id="1715692.RUE5091_00087"/>